<dbReference type="PANTHER" id="PTHR33164">
    <property type="entry name" value="TRANSCRIPTIONAL REGULATOR, MARR FAMILY"/>
    <property type="match status" value="1"/>
</dbReference>
<dbReference type="EMBL" id="WHPC01000052">
    <property type="protein sequence ID" value="MPV37860.1"/>
    <property type="molecule type" value="Genomic_DNA"/>
</dbReference>
<name>A0A6N7EIG1_9MICO</name>
<evidence type="ECO:0000259" key="1">
    <source>
        <dbReference type="PROSITE" id="PS50995"/>
    </source>
</evidence>
<gene>
    <name evidence="2" type="ORF">GB881_12545</name>
</gene>
<dbReference type="InterPro" id="IPR036388">
    <property type="entry name" value="WH-like_DNA-bd_sf"/>
</dbReference>
<dbReference type="InterPro" id="IPR036390">
    <property type="entry name" value="WH_DNA-bd_sf"/>
</dbReference>
<keyword evidence="3" id="KW-1185">Reference proteome</keyword>
<protein>
    <submittedName>
        <fullName evidence="2">MarR family transcriptional regulator</fullName>
    </submittedName>
</protein>
<dbReference type="GO" id="GO:0003700">
    <property type="term" value="F:DNA-binding transcription factor activity"/>
    <property type="evidence" value="ECO:0007669"/>
    <property type="project" value="InterPro"/>
</dbReference>
<dbReference type="PROSITE" id="PS50995">
    <property type="entry name" value="HTH_MARR_2"/>
    <property type="match status" value="1"/>
</dbReference>
<organism evidence="2 3">
    <name type="scientific">Georgenia subflava</name>
    <dbReference type="NCBI Taxonomy" id="1622177"/>
    <lineage>
        <taxon>Bacteria</taxon>
        <taxon>Bacillati</taxon>
        <taxon>Actinomycetota</taxon>
        <taxon>Actinomycetes</taxon>
        <taxon>Micrococcales</taxon>
        <taxon>Bogoriellaceae</taxon>
        <taxon>Georgenia</taxon>
    </lineage>
</organism>
<dbReference type="Gene3D" id="1.10.10.10">
    <property type="entry name" value="Winged helix-like DNA-binding domain superfamily/Winged helix DNA-binding domain"/>
    <property type="match status" value="1"/>
</dbReference>
<accession>A0A6N7EIG1</accession>
<evidence type="ECO:0000313" key="3">
    <source>
        <dbReference type="Proteomes" id="UP000437709"/>
    </source>
</evidence>
<dbReference type="SUPFAM" id="SSF46785">
    <property type="entry name" value="Winged helix' DNA-binding domain"/>
    <property type="match status" value="1"/>
</dbReference>
<proteinExistence type="predicted"/>
<dbReference type="PANTHER" id="PTHR33164:SF43">
    <property type="entry name" value="HTH-TYPE TRANSCRIPTIONAL REPRESSOR YETL"/>
    <property type="match status" value="1"/>
</dbReference>
<dbReference type="InterPro" id="IPR000835">
    <property type="entry name" value="HTH_MarR-typ"/>
</dbReference>
<evidence type="ECO:0000313" key="2">
    <source>
        <dbReference type="EMBL" id="MPV37860.1"/>
    </source>
</evidence>
<comment type="caution">
    <text evidence="2">The sequence shown here is derived from an EMBL/GenBank/DDBJ whole genome shotgun (WGS) entry which is preliminary data.</text>
</comment>
<sequence length="165" mass="18092">MALLEALRSFRRADEEMRRRISRDMDMNITDMQTLQLVIAAERAGEPITPRTIAGRLGISTASTTKLLDRLTLSGHLVRQPHPRDRRSVVVVATPHAHEEVRERLGHMHERMAAVARSVAPECRAAAAAFLQRMADELGRFGAVAPLTPKAPEAGRDDSSAGAPT</sequence>
<dbReference type="Proteomes" id="UP000437709">
    <property type="component" value="Unassembled WGS sequence"/>
</dbReference>
<dbReference type="GO" id="GO:0006950">
    <property type="term" value="P:response to stress"/>
    <property type="evidence" value="ECO:0007669"/>
    <property type="project" value="TreeGrafter"/>
</dbReference>
<dbReference type="AlphaFoldDB" id="A0A6N7EIG1"/>
<dbReference type="InterPro" id="IPR039422">
    <property type="entry name" value="MarR/SlyA-like"/>
</dbReference>
<dbReference type="Pfam" id="PF12802">
    <property type="entry name" value="MarR_2"/>
    <property type="match status" value="1"/>
</dbReference>
<dbReference type="SMART" id="SM00347">
    <property type="entry name" value="HTH_MARR"/>
    <property type="match status" value="1"/>
</dbReference>
<reference evidence="2 3" key="1">
    <citation type="submission" date="2019-10" db="EMBL/GenBank/DDBJ databases">
        <title>Georgenia wutianyii sp. nov. and Georgenia yuyongxinii sp. nov. isolated from plateau pika (Ochotona curzoniae) in the Qinghai-Tibet plateau of China.</title>
        <authorList>
            <person name="Tian Z."/>
        </authorList>
    </citation>
    <scope>NUCLEOTIDE SEQUENCE [LARGE SCALE GENOMIC DNA]</scope>
    <source>
        <strain evidence="2 3">JCM 19765</strain>
    </source>
</reference>
<feature type="domain" description="HTH marR-type" evidence="1">
    <location>
        <begin position="1"/>
        <end position="136"/>
    </location>
</feature>